<dbReference type="Proteomes" id="UP000283721">
    <property type="component" value="Unassembled WGS sequence"/>
</dbReference>
<gene>
    <name evidence="1" type="ORF">DW967_02685</name>
</gene>
<name>A0A413Q985_9FIRM</name>
<proteinExistence type="predicted"/>
<sequence length="78" mass="9054">MTEQRNVCFQQFLAESKQSVTYRLHMTFYVKLIDNKPVMPWNSEPFMCSVLVSYDTAAVITEDKTAFLTYGTKKFTAL</sequence>
<organism evidence="1 2">
    <name type="scientific">Agathobacter rectalis</name>
    <dbReference type="NCBI Taxonomy" id="39491"/>
    <lineage>
        <taxon>Bacteria</taxon>
        <taxon>Bacillati</taxon>
        <taxon>Bacillota</taxon>
        <taxon>Clostridia</taxon>
        <taxon>Lachnospirales</taxon>
        <taxon>Lachnospiraceae</taxon>
        <taxon>Agathobacter</taxon>
    </lineage>
</organism>
<dbReference type="AlphaFoldDB" id="A0A413Q985"/>
<reference evidence="1 2" key="1">
    <citation type="submission" date="2018-08" db="EMBL/GenBank/DDBJ databases">
        <title>A genome reference for cultivated species of the human gut microbiota.</title>
        <authorList>
            <person name="Zou Y."/>
            <person name="Xue W."/>
            <person name="Luo G."/>
        </authorList>
    </citation>
    <scope>NUCLEOTIDE SEQUENCE [LARGE SCALE GENOMIC DNA]</scope>
    <source>
        <strain evidence="1 2">AM47-6BH</strain>
    </source>
</reference>
<accession>A0A413Q985</accession>
<dbReference type="EMBL" id="QSES01000004">
    <property type="protein sequence ID" value="RGZ94783.1"/>
    <property type="molecule type" value="Genomic_DNA"/>
</dbReference>
<evidence type="ECO:0000313" key="2">
    <source>
        <dbReference type="Proteomes" id="UP000283721"/>
    </source>
</evidence>
<protein>
    <submittedName>
        <fullName evidence="1">Uncharacterized protein</fullName>
    </submittedName>
</protein>
<comment type="caution">
    <text evidence="1">The sequence shown here is derived from an EMBL/GenBank/DDBJ whole genome shotgun (WGS) entry which is preliminary data.</text>
</comment>
<evidence type="ECO:0000313" key="1">
    <source>
        <dbReference type="EMBL" id="RGZ94783.1"/>
    </source>
</evidence>